<dbReference type="InterPro" id="IPR043595">
    <property type="entry name" value="FaeB/C/D"/>
</dbReference>
<protein>
    <recommendedName>
        <fullName evidence="12">Feruloyl esterase</fullName>
    </recommendedName>
</protein>
<evidence type="ECO:0000256" key="5">
    <source>
        <dbReference type="ARBA" id="ARBA00022801"/>
    </source>
</evidence>
<dbReference type="InterPro" id="IPR029058">
    <property type="entry name" value="AB_hydrolase_fold"/>
</dbReference>
<dbReference type="GO" id="GO:0030600">
    <property type="term" value="F:feruloyl esterase activity"/>
    <property type="evidence" value="ECO:0007669"/>
    <property type="project" value="InterPro"/>
</dbReference>
<keyword evidence="8" id="KW-0812">Transmembrane</keyword>
<name>A0AA36MSR5_9DINO</name>
<evidence type="ECO:0000256" key="2">
    <source>
        <dbReference type="ARBA" id="ARBA00022525"/>
    </source>
</evidence>
<keyword evidence="7" id="KW-0624">Polysaccharide degradation</keyword>
<feature type="transmembrane region" description="Helical" evidence="8">
    <location>
        <begin position="323"/>
        <end position="343"/>
    </location>
</feature>
<reference evidence="10" key="1">
    <citation type="submission" date="2023-08" db="EMBL/GenBank/DDBJ databases">
        <authorList>
            <person name="Chen Y."/>
            <person name="Shah S."/>
            <person name="Dougan E. K."/>
            <person name="Thang M."/>
            <person name="Chan C."/>
        </authorList>
    </citation>
    <scope>NUCLEOTIDE SEQUENCE</scope>
</reference>
<feature type="chain" id="PRO_5041436087" description="Feruloyl esterase" evidence="9">
    <location>
        <begin position="18"/>
        <end position="391"/>
    </location>
</feature>
<keyword evidence="4 9" id="KW-0732">Signal</keyword>
<keyword evidence="2" id="KW-0964">Secreted</keyword>
<evidence type="ECO:0000256" key="6">
    <source>
        <dbReference type="ARBA" id="ARBA00023277"/>
    </source>
</evidence>
<sequence length="391" mass="42979">MALRLLPLLPLLRLALAGGVGNEQLSVEVEGKKRHFRRFVPEGGAWQLWLIFGGTGDTAESFLEYTGLGTFAPEKRIAYLCFEALGSPTLFNVYRHAHPVPDKPPDVRFVQRAIEMSDVMNFVDRRHVHCAGYSNGGRFCVTLASELSDVVASVGIISALRYPKPNYAIRPVPILAMHGKADTVNPWDGHGNPEYWHMSVPEALAKWCTFNECACGHPEQRQLFPDVHSLSYRCRADAELELMIFEHGGHSWPGCANDRSEQWCGVCNQEVDANLELLNFFARHPLPLAAAASASRGEGGSALLAALGPGAGGPRWAAVAPDVAFFGSLFLLILTLCGLCHLLHCRLCGCRSNGLSPLERSDCRGLEVEEIREPTIQRIKLPFLQGRSVSR</sequence>
<evidence type="ECO:0008006" key="12">
    <source>
        <dbReference type="Google" id="ProtNLM"/>
    </source>
</evidence>
<dbReference type="SUPFAM" id="SSF53474">
    <property type="entry name" value="alpha/beta-Hydrolases"/>
    <property type="match status" value="1"/>
</dbReference>
<evidence type="ECO:0000256" key="1">
    <source>
        <dbReference type="ARBA" id="ARBA00004613"/>
    </source>
</evidence>
<keyword evidence="8" id="KW-0472">Membrane</keyword>
<accession>A0AA36MSR5</accession>
<dbReference type="EMBL" id="CAUJNA010000578">
    <property type="protein sequence ID" value="CAJ1378883.1"/>
    <property type="molecule type" value="Genomic_DNA"/>
</dbReference>
<proteinExistence type="predicted"/>
<dbReference type="Gene3D" id="3.40.50.1820">
    <property type="entry name" value="alpha/beta hydrolase"/>
    <property type="match status" value="1"/>
</dbReference>
<dbReference type="PANTHER" id="PTHR38050">
    <property type="match status" value="1"/>
</dbReference>
<organism evidence="10 11">
    <name type="scientific">Effrenium voratum</name>
    <dbReference type="NCBI Taxonomy" id="2562239"/>
    <lineage>
        <taxon>Eukaryota</taxon>
        <taxon>Sar</taxon>
        <taxon>Alveolata</taxon>
        <taxon>Dinophyceae</taxon>
        <taxon>Suessiales</taxon>
        <taxon>Symbiodiniaceae</taxon>
        <taxon>Effrenium</taxon>
    </lineage>
</organism>
<dbReference type="Proteomes" id="UP001178507">
    <property type="component" value="Unassembled WGS sequence"/>
</dbReference>
<dbReference type="AlphaFoldDB" id="A0AA36MSR5"/>
<keyword evidence="11" id="KW-1185">Reference proteome</keyword>
<evidence type="ECO:0000256" key="8">
    <source>
        <dbReference type="SAM" id="Phobius"/>
    </source>
</evidence>
<evidence type="ECO:0000256" key="7">
    <source>
        <dbReference type="ARBA" id="ARBA00023326"/>
    </source>
</evidence>
<dbReference type="GO" id="GO:0045493">
    <property type="term" value="P:xylan catabolic process"/>
    <property type="evidence" value="ECO:0007669"/>
    <property type="project" value="UniProtKB-KW"/>
</dbReference>
<gene>
    <name evidence="10" type="ORF">EVOR1521_LOCUS7278</name>
</gene>
<comment type="caution">
    <text evidence="10">The sequence shown here is derived from an EMBL/GenBank/DDBJ whole genome shotgun (WGS) entry which is preliminary data.</text>
</comment>
<evidence type="ECO:0000313" key="10">
    <source>
        <dbReference type="EMBL" id="CAJ1378883.1"/>
    </source>
</evidence>
<comment type="subcellular location">
    <subcellularLocation>
        <location evidence="1">Secreted</location>
    </subcellularLocation>
</comment>
<evidence type="ECO:0000256" key="3">
    <source>
        <dbReference type="ARBA" id="ARBA00022651"/>
    </source>
</evidence>
<dbReference type="GO" id="GO:0005576">
    <property type="term" value="C:extracellular region"/>
    <property type="evidence" value="ECO:0007669"/>
    <property type="project" value="UniProtKB-SubCell"/>
</dbReference>
<feature type="signal peptide" evidence="9">
    <location>
        <begin position="1"/>
        <end position="17"/>
    </location>
</feature>
<keyword evidence="3" id="KW-0858">Xylan degradation</keyword>
<evidence type="ECO:0000313" key="11">
    <source>
        <dbReference type="Proteomes" id="UP001178507"/>
    </source>
</evidence>
<dbReference type="PANTHER" id="PTHR38050:SF2">
    <property type="entry name" value="FERULOYL ESTERASE C-RELATED"/>
    <property type="match status" value="1"/>
</dbReference>
<keyword evidence="8" id="KW-1133">Transmembrane helix</keyword>
<keyword evidence="5" id="KW-0378">Hydrolase</keyword>
<evidence type="ECO:0000256" key="9">
    <source>
        <dbReference type="SAM" id="SignalP"/>
    </source>
</evidence>
<keyword evidence="6" id="KW-0119">Carbohydrate metabolism</keyword>
<evidence type="ECO:0000256" key="4">
    <source>
        <dbReference type="ARBA" id="ARBA00022729"/>
    </source>
</evidence>